<dbReference type="Proteomes" id="UP000324996">
    <property type="component" value="Unassembled WGS sequence"/>
</dbReference>
<protein>
    <submittedName>
        <fullName evidence="2">Uncharacterized protein</fullName>
    </submittedName>
</protein>
<feature type="region of interest" description="Disordered" evidence="1">
    <location>
        <begin position="34"/>
        <end position="55"/>
    </location>
</feature>
<name>A0A5A7N429_9PROT</name>
<dbReference type="EMBL" id="BKCN01000001">
    <property type="protein sequence ID" value="GER02757.1"/>
    <property type="molecule type" value="Genomic_DNA"/>
</dbReference>
<evidence type="ECO:0000313" key="2">
    <source>
        <dbReference type="EMBL" id="GER02757.1"/>
    </source>
</evidence>
<feature type="compositionally biased region" description="Polar residues" evidence="1">
    <location>
        <begin position="44"/>
        <end position="55"/>
    </location>
</feature>
<accession>A0A5A7N429</accession>
<evidence type="ECO:0000313" key="3">
    <source>
        <dbReference type="Proteomes" id="UP000324996"/>
    </source>
</evidence>
<evidence type="ECO:0000256" key="1">
    <source>
        <dbReference type="SAM" id="MobiDB-lite"/>
    </source>
</evidence>
<proteinExistence type="predicted"/>
<dbReference type="AlphaFoldDB" id="A0A5A7N429"/>
<keyword evidence="3" id="KW-1185">Reference proteome</keyword>
<sequence>MPKKIVWKHPHEYERPASLFRWAQSLEQKAPAILAGDPVPDSSGFGSLSNSAGDG</sequence>
<comment type="caution">
    <text evidence="2">The sequence shown here is derived from an EMBL/GenBank/DDBJ whole genome shotgun (WGS) entry which is preliminary data.</text>
</comment>
<gene>
    <name evidence="2" type="ORF">JCM17846_04390</name>
</gene>
<reference evidence="2 3" key="1">
    <citation type="submission" date="2019-09" db="EMBL/GenBank/DDBJ databases">
        <title>NBRP : Genome information of microbial organism related human and environment.</title>
        <authorList>
            <person name="Hattori M."/>
            <person name="Oshima K."/>
            <person name="Inaba H."/>
            <person name="Suda W."/>
            <person name="Sakamoto M."/>
            <person name="Iino T."/>
            <person name="Kitahara M."/>
            <person name="Oshida Y."/>
            <person name="Iida T."/>
            <person name="Kudo T."/>
            <person name="Itoh T."/>
            <person name="Ohkuma M."/>
        </authorList>
    </citation>
    <scope>NUCLEOTIDE SEQUENCE [LARGE SCALE GENOMIC DNA]</scope>
    <source>
        <strain evidence="2 3">Q-1</strain>
    </source>
</reference>
<organism evidence="2 3">
    <name type="scientific">Iodidimonas nitroreducens</name>
    <dbReference type="NCBI Taxonomy" id="1236968"/>
    <lineage>
        <taxon>Bacteria</taxon>
        <taxon>Pseudomonadati</taxon>
        <taxon>Pseudomonadota</taxon>
        <taxon>Alphaproteobacteria</taxon>
        <taxon>Iodidimonadales</taxon>
        <taxon>Iodidimonadaceae</taxon>
        <taxon>Iodidimonas</taxon>
    </lineage>
</organism>